<organism evidence="1 2">
    <name type="scientific">Neoroseomonas eburnea</name>
    <dbReference type="NCBI Taxonomy" id="1346889"/>
    <lineage>
        <taxon>Bacteria</taxon>
        <taxon>Pseudomonadati</taxon>
        <taxon>Pseudomonadota</taxon>
        <taxon>Alphaproteobacteria</taxon>
        <taxon>Acetobacterales</taxon>
        <taxon>Acetobacteraceae</taxon>
        <taxon>Neoroseomonas</taxon>
    </lineage>
</organism>
<gene>
    <name evidence="1" type="ORF">GXW74_26150</name>
</gene>
<dbReference type="AlphaFoldDB" id="A0A9X9XJU1"/>
<protein>
    <submittedName>
        <fullName evidence="1">Uncharacterized protein</fullName>
    </submittedName>
</protein>
<comment type="caution">
    <text evidence="1">The sequence shown here is derived from an EMBL/GenBank/DDBJ whole genome shotgun (WGS) entry which is preliminary data.</text>
</comment>
<dbReference type="Proteomes" id="UP001138709">
    <property type="component" value="Unassembled WGS sequence"/>
</dbReference>
<accession>A0A9X9XJU1</accession>
<keyword evidence="2" id="KW-1185">Reference proteome</keyword>
<reference evidence="1" key="2">
    <citation type="journal article" date="2021" name="Syst. Appl. Microbiol.">
        <title>Roseomonas hellenica sp. nov., isolated from roots of wild-growing Alkanna tinctoria.</title>
        <authorList>
            <person name="Rat A."/>
            <person name="Naranjo H.D."/>
            <person name="Lebbe L."/>
            <person name="Cnockaert M."/>
            <person name="Krigas N."/>
            <person name="Grigoriadou K."/>
            <person name="Maloupa E."/>
            <person name="Willems A."/>
        </authorList>
    </citation>
    <scope>NUCLEOTIDE SEQUENCE</scope>
    <source>
        <strain evidence="1">LMG 31228</strain>
    </source>
</reference>
<dbReference type="EMBL" id="JAAEDL010000049">
    <property type="protein sequence ID" value="MBR0683977.1"/>
    <property type="molecule type" value="Genomic_DNA"/>
</dbReference>
<evidence type="ECO:0000313" key="2">
    <source>
        <dbReference type="Proteomes" id="UP001138709"/>
    </source>
</evidence>
<reference evidence="1" key="1">
    <citation type="submission" date="2020-01" db="EMBL/GenBank/DDBJ databases">
        <authorList>
            <person name="Rat A."/>
        </authorList>
    </citation>
    <scope>NUCLEOTIDE SEQUENCE</scope>
    <source>
        <strain evidence="1">LMG 31228</strain>
    </source>
</reference>
<proteinExistence type="predicted"/>
<dbReference type="RefSeq" id="WP_211849680.1">
    <property type="nucleotide sequence ID" value="NZ_JAAEDL010000049.1"/>
</dbReference>
<sequence>MTGPILSRWPDGDVDLEQLADTLEGAADAIDNAIRRLPHTDIDIHAIYSLSSLWRLAGELAGIANALRLVRLAQQPPEREGGGGG</sequence>
<evidence type="ECO:0000313" key="1">
    <source>
        <dbReference type="EMBL" id="MBR0683977.1"/>
    </source>
</evidence>
<name>A0A9X9XJU1_9PROT</name>